<reference evidence="11" key="1">
    <citation type="submission" date="2012-12" db="EMBL/GenBank/DDBJ databases">
        <authorList>
            <person name="Hellsten U."/>
            <person name="Grimwood J."/>
            <person name="Chapman J.A."/>
            <person name="Shapiro H."/>
            <person name="Aerts A."/>
            <person name="Otillar R.P."/>
            <person name="Terry A.Y."/>
            <person name="Boore J.L."/>
            <person name="Simakov O."/>
            <person name="Marletaz F."/>
            <person name="Cho S.-J."/>
            <person name="Edsinger-Gonzales E."/>
            <person name="Havlak P."/>
            <person name="Kuo D.-H."/>
            <person name="Larsson T."/>
            <person name="Lv J."/>
            <person name="Arendt D."/>
            <person name="Savage R."/>
            <person name="Osoegawa K."/>
            <person name="de Jong P."/>
            <person name="Lindberg D.R."/>
            <person name="Seaver E.C."/>
            <person name="Weisblat D.A."/>
            <person name="Putnam N.H."/>
            <person name="Grigoriev I.V."/>
            <person name="Rokhsar D.S."/>
        </authorList>
    </citation>
    <scope>NUCLEOTIDE SEQUENCE</scope>
</reference>
<dbReference type="KEGG" id="hro:HELRODRAFT_161257"/>
<dbReference type="PROSITE" id="PS00107">
    <property type="entry name" value="PROTEIN_KINASE_ATP"/>
    <property type="match status" value="1"/>
</dbReference>
<dbReference type="GO" id="GO:0033316">
    <property type="term" value="P:meiotic spindle assembly checkpoint signaling"/>
    <property type="evidence" value="ECO:0000318"/>
    <property type="project" value="GO_Central"/>
</dbReference>
<dbReference type="SUPFAM" id="SSF56112">
    <property type="entry name" value="Protein kinase-like (PK-like)"/>
    <property type="match status" value="1"/>
</dbReference>
<keyword evidence="11" id="KW-1185">Reference proteome</keyword>
<dbReference type="GeneID" id="20199096"/>
<feature type="region of interest" description="Disordered" evidence="7">
    <location>
        <begin position="360"/>
        <end position="380"/>
    </location>
</feature>
<keyword evidence="1" id="KW-0723">Serine/threonine-protein kinase</keyword>
<evidence type="ECO:0000256" key="3">
    <source>
        <dbReference type="ARBA" id="ARBA00022741"/>
    </source>
</evidence>
<organism evidence="10 11">
    <name type="scientific">Helobdella robusta</name>
    <name type="common">Californian leech</name>
    <dbReference type="NCBI Taxonomy" id="6412"/>
    <lineage>
        <taxon>Eukaryota</taxon>
        <taxon>Metazoa</taxon>
        <taxon>Spiralia</taxon>
        <taxon>Lophotrochozoa</taxon>
        <taxon>Annelida</taxon>
        <taxon>Clitellata</taxon>
        <taxon>Hirudinea</taxon>
        <taxon>Rhynchobdellida</taxon>
        <taxon>Glossiphoniidae</taxon>
        <taxon>Helobdella</taxon>
    </lineage>
</organism>
<dbReference type="CTD" id="20199096"/>
<dbReference type="PANTHER" id="PTHR22974">
    <property type="entry name" value="MIXED LINEAGE PROTEIN KINASE"/>
    <property type="match status" value="1"/>
</dbReference>
<dbReference type="PANTHER" id="PTHR22974:SF21">
    <property type="entry name" value="DUAL SPECIFICITY PROTEIN KINASE TTK"/>
    <property type="match status" value="1"/>
</dbReference>
<evidence type="ECO:0000256" key="1">
    <source>
        <dbReference type="ARBA" id="ARBA00022527"/>
    </source>
</evidence>
<dbReference type="GO" id="GO:0004712">
    <property type="term" value="F:protein serine/threonine/tyrosine kinase activity"/>
    <property type="evidence" value="ECO:0000318"/>
    <property type="project" value="GO_Central"/>
</dbReference>
<dbReference type="GO" id="GO:0005524">
    <property type="term" value="F:ATP binding"/>
    <property type="evidence" value="ECO:0007669"/>
    <property type="project" value="UniProtKB-UniRule"/>
</dbReference>
<keyword evidence="3 6" id="KW-0547">Nucleotide-binding</keyword>
<evidence type="ECO:0000256" key="6">
    <source>
        <dbReference type="PROSITE-ProRule" id="PRU10141"/>
    </source>
</evidence>
<reference evidence="9 11" key="2">
    <citation type="journal article" date="2013" name="Nature">
        <title>Insights into bilaterian evolution from three spiralian genomes.</title>
        <authorList>
            <person name="Simakov O."/>
            <person name="Marletaz F."/>
            <person name="Cho S.J."/>
            <person name="Edsinger-Gonzales E."/>
            <person name="Havlak P."/>
            <person name="Hellsten U."/>
            <person name="Kuo D.H."/>
            <person name="Larsson T."/>
            <person name="Lv J."/>
            <person name="Arendt D."/>
            <person name="Savage R."/>
            <person name="Osoegawa K."/>
            <person name="de Jong P."/>
            <person name="Grimwood J."/>
            <person name="Chapman J.A."/>
            <person name="Shapiro H."/>
            <person name="Aerts A."/>
            <person name="Otillar R.P."/>
            <person name="Terry A.Y."/>
            <person name="Boore J.L."/>
            <person name="Grigoriev I.V."/>
            <person name="Lindberg D.R."/>
            <person name="Seaver E.C."/>
            <person name="Weisblat D.A."/>
            <person name="Putnam N.H."/>
            <person name="Rokhsar D.S."/>
        </authorList>
    </citation>
    <scope>NUCLEOTIDE SEQUENCE</scope>
</reference>
<dbReference type="InterPro" id="IPR017441">
    <property type="entry name" value="Protein_kinase_ATP_BS"/>
</dbReference>
<evidence type="ECO:0000259" key="8">
    <source>
        <dbReference type="PROSITE" id="PS50011"/>
    </source>
</evidence>
<accession>T1ER96</accession>
<dbReference type="GO" id="GO:0007094">
    <property type="term" value="P:mitotic spindle assembly checkpoint signaling"/>
    <property type="evidence" value="ECO:0000318"/>
    <property type="project" value="GO_Central"/>
</dbReference>
<feature type="binding site" evidence="6">
    <location>
        <position position="466"/>
    </location>
    <ligand>
        <name>ATP</name>
        <dbReference type="ChEBI" id="CHEBI:30616"/>
    </ligand>
</feature>
<dbReference type="Gene3D" id="3.30.200.20">
    <property type="entry name" value="Phosphorylase Kinase, domain 1"/>
    <property type="match status" value="1"/>
</dbReference>
<dbReference type="GO" id="GO:0005634">
    <property type="term" value="C:nucleus"/>
    <property type="evidence" value="ECO:0000318"/>
    <property type="project" value="GO_Central"/>
</dbReference>
<keyword evidence="4" id="KW-0418">Kinase</keyword>
<protein>
    <recommendedName>
        <fullName evidence="8">Protein kinase domain-containing protein</fullName>
    </recommendedName>
</protein>
<evidence type="ECO:0000313" key="11">
    <source>
        <dbReference type="Proteomes" id="UP000015101"/>
    </source>
</evidence>
<evidence type="ECO:0000313" key="10">
    <source>
        <dbReference type="EnsemblMetazoa" id="HelroP161257"/>
    </source>
</evidence>
<dbReference type="eggNOG" id="KOG0596">
    <property type="taxonomic scope" value="Eukaryota"/>
</dbReference>
<feature type="domain" description="Protein kinase" evidence="8">
    <location>
        <begin position="438"/>
        <end position="706"/>
    </location>
</feature>
<dbReference type="STRING" id="6412.T1ER96"/>
<dbReference type="OrthoDB" id="20524at2759"/>
<evidence type="ECO:0000256" key="2">
    <source>
        <dbReference type="ARBA" id="ARBA00022679"/>
    </source>
</evidence>
<dbReference type="GO" id="GO:0000776">
    <property type="term" value="C:kinetochore"/>
    <property type="evidence" value="ECO:0000318"/>
    <property type="project" value="GO_Central"/>
</dbReference>
<sequence length="708" mass="80223">MRVPIEHQMKYIENDDLQYGEDAVTSDITGDDVHSFVSSSLQMKTDHYTTLKLKSSTLSCDKLDRRDFNLSSIKEEQDVTSSVQTNFLFVTDSTAVSTLARLPIRVPIEHQLKYTEDDDLLYEEVNVPNDISKENVDQSTLVISKETTPGLNILRLENSIIFYERCDKKELNSLKKKIEPPRRVSKEEAELMSKLYYESEDDCSSQEDIINNSNYVEKLIDSSCSTIDPTFETSTFLPTTAFVHDDSASCFSNLNDGNFISVSNYSSINKSLIESFVDVSANYLLAHQDNETKTFQQQLCIEDAFISSPTIDSLFGKNTDLPKLRSSYGLFQQVDDPLITKDFMKSDLFDVCSLKEGSKVQPPHSLRSSHTLSTVDNNNLLKSETRQQRLPFNVSPPSSARYKDKENIEINAKAECKASDEHHSAKKENGLWIGKRYFTKHHVIGNGGFSVVYKASSDDIKDCAIKCISLDAGDDSTISNYMTEIYIMKQLKGEQGIIQLFDYFLDERESKLYLVMERGDTDLKSFYNSYLSLHPHKKESLIKFCWKGMLTSVQILHKNKIIHLDLKPANFILVNDQLKVIDFGISKRVNPDNTSVTCNDIAGTCNFMSPESLCNIDYNSTKVKIGVKSDVWSLGCILYYLVYGAPPFHKITNNLMKALAIMNGTYDIQYPENDLGSLLAPTIKKCLARESKLRPSIEDLLSDPFLHQ</sequence>
<dbReference type="PROSITE" id="PS50011">
    <property type="entry name" value="PROTEIN_KINASE_DOM"/>
    <property type="match status" value="1"/>
</dbReference>
<reference evidence="10" key="3">
    <citation type="submission" date="2015-06" db="UniProtKB">
        <authorList>
            <consortium name="EnsemblMetazoa"/>
        </authorList>
    </citation>
    <scope>IDENTIFICATION</scope>
</reference>
<feature type="compositionally biased region" description="Polar residues" evidence="7">
    <location>
        <begin position="366"/>
        <end position="380"/>
    </location>
</feature>
<dbReference type="InterPro" id="IPR000719">
    <property type="entry name" value="Prot_kinase_dom"/>
</dbReference>
<proteinExistence type="predicted"/>
<dbReference type="FunFam" id="3.30.200.20:FF:000131">
    <property type="entry name" value="Dual specificity protein kinase TTK"/>
    <property type="match status" value="1"/>
</dbReference>
<evidence type="ECO:0000256" key="4">
    <source>
        <dbReference type="ARBA" id="ARBA00022777"/>
    </source>
</evidence>
<gene>
    <name evidence="10" type="primary">20199096</name>
    <name evidence="9" type="ORF">HELRODRAFT_161257</name>
</gene>
<dbReference type="EMBL" id="KB096742">
    <property type="protein sequence ID" value="ESO02033.1"/>
    <property type="molecule type" value="Genomic_DNA"/>
</dbReference>
<name>T1ER96_HELRO</name>
<dbReference type="GO" id="GO:0007059">
    <property type="term" value="P:chromosome segregation"/>
    <property type="evidence" value="ECO:0000318"/>
    <property type="project" value="GO_Central"/>
</dbReference>
<dbReference type="HOGENOM" id="CLU_389947_0_0_1"/>
<dbReference type="Proteomes" id="UP000015101">
    <property type="component" value="Unassembled WGS sequence"/>
</dbReference>
<evidence type="ECO:0000313" key="9">
    <source>
        <dbReference type="EMBL" id="ESO02033.1"/>
    </source>
</evidence>
<dbReference type="RefSeq" id="XP_009019441.1">
    <property type="nucleotide sequence ID" value="XM_009021193.1"/>
</dbReference>
<dbReference type="Gene3D" id="1.10.510.10">
    <property type="entry name" value="Transferase(Phosphotransferase) domain 1"/>
    <property type="match status" value="1"/>
</dbReference>
<dbReference type="SMART" id="SM00220">
    <property type="entry name" value="S_TKc"/>
    <property type="match status" value="1"/>
</dbReference>
<dbReference type="InterPro" id="IPR008271">
    <property type="entry name" value="Ser/Thr_kinase_AS"/>
</dbReference>
<dbReference type="InParanoid" id="T1ER96"/>
<dbReference type="AlphaFoldDB" id="T1ER96"/>
<dbReference type="InterPro" id="IPR011009">
    <property type="entry name" value="Kinase-like_dom_sf"/>
</dbReference>
<dbReference type="Pfam" id="PF00069">
    <property type="entry name" value="Pkinase"/>
    <property type="match status" value="1"/>
</dbReference>
<dbReference type="GO" id="GO:0004674">
    <property type="term" value="F:protein serine/threonine kinase activity"/>
    <property type="evidence" value="ECO:0000318"/>
    <property type="project" value="GO_Central"/>
</dbReference>
<dbReference type="EnsemblMetazoa" id="HelroT161257">
    <property type="protein sequence ID" value="HelroP161257"/>
    <property type="gene ID" value="HelroG161257"/>
</dbReference>
<evidence type="ECO:0000256" key="5">
    <source>
        <dbReference type="ARBA" id="ARBA00022840"/>
    </source>
</evidence>
<evidence type="ECO:0000256" key="7">
    <source>
        <dbReference type="SAM" id="MobiDB-lite"/>
    </source>
</evidence>
<dbReference type="PROSITE" id="PS00108">
    <property type="entry name" value="PROTEIN_KINASE_ST"/>
    <property type="match status" value="1"/>
</dbReference>
<keyword evidence="2" id="KW-0808">Transferase</keyword>
<dbReference type="GO" id="GO:0034501">
    <property type="term" value="P:protein localization to kinetochore"/>
    <property type="evidence" value="ECO:0000318"/>
    <property type="project" value="GO_Central"/>
</dbReference>
<dbReference type="EMBL" id="AMQM01000776">
    <property type="status" value="NOT_ANNOTATED_CDS"/>
    <property type="molecule type" value="Genomic_DNA"/>
</dbReference>
<keyword evidence="5 6" id="KW-0067">ATP-binding</keyword>